<dbReference type="AlphaFoldDB" id="A0A9P5K063"/>
<feature type="domain" description="BTB" evidence="1">
    <location>
        <begin position="39"/>
        <end position="113"/>
    </location>
</feature>
<organism evidence="2 3">
    <name type="scientific">Russula ochroleuca</name>
    <dbReference type="NCBI Taxonomy" id="152965"/>
    <lineage>
        <taxon>Eukaryota</taxon>
        <taxon>Fungi</taxon>
        <taxon>Dikarya</taxon>
        <taxon>Basidiomycota</taxon>
        <taxon>Agaricomycotina</taxon>
        <taxon>Agaricomycetes</taxon>
        <taxon>Russulales</taxon>
        <taxon>Russulaceae</taxon>
        <taxon>Russula</taxon>
    </lineage>
</organism>
<evidence type="ECO:0000313" key="2">
    <source>
        <dbReference type="EMBL" id="KAF8472333.1"/>
    </source>
</evidence>
<dbReference type="Gene3D" id="3.30.710.10">
    <property type="entry name" value="Potassium Channel Kv1.1, Chain A"/>
    <property type="match status" value="1"/>
</dbReference>
<dbReference type="Pfam" id="PF00651">
    <property type="entry name" value="BTB"/>
    <property type="match status" value="1"/>
</dbReference>
<reference evidence="2" key="1">
    <citation type="submission" date="2019-10" db="EMBL/GenBank/DDBJ databases">
        <authorList>
            <consortium name="DOE Joint Genome Institute"/>
            <person name="Kuo A."/>
            <person name="Miyauchi S."/>
            <person name="Kiss E."/>
            <person name="Drula E."/>
            <person name="Kohler A."/>
            <person name="Sanchez-Garcia M."/>
            <person name="Andreopoulos B."/>
            <person name="Barry K.W."/>
            <person name="Bonito G."/>
            <person name="Buee M."/>
            <person name="Carver A."/>
            <person name="Chen C."/>
            <person name="Cichocki N."/>
            <person name="Clum A."/>
            <person name="Culley D."/>
            <person name="Crous P.W."/>
            <person name="Fauchery L."/>
            <person name="Girlanda M."/>
            <person name="Hayes R."/>
            <person name="Keri Z."/>
            <person name="LaButti K."/>
            <person name="Lipzen A."/>
            <person name="Lombard V."/>
            <person name="Magnuson J."/>
            <person name="Maillard F."/>
            <person name="Morin E."/>
            <person name="Murat C."/>
            <person name="Nolan M."/>
            <person name="Ohm R."/>
            <person name="Pangilinan J."/>
            <person name="Pereira M."/>
            <person name="Perotto S."/>
            <person name="Peter M."/>
            <person name="Riley R."/>
            <person name="Sitrit Y."/>
            <person name="Stielow B."/>
            <person name="Szollosi G."/>
            <person name="Zifcakova L."/>
            <person name="Stursova M."/>
            <person name="Spatafora J.W."/>
            <person name="Tedersoo L."/>
            <person name="Vaario L.-M."/>
            <person name="Yamada A."/>
            <person name="Yan M."/>
            <person name="Wang P."/>
            <person name="Xu J."/>
            <person name="Bruns T."/>
            <person name="Baldrian P."/>
            <person name="Vilgalys R."/>
            <person name="Henrissat B."/>
            <person name="Grigoriev I.V."/>
            <person name="Hibbett D."/>
            <person name="Nagy L.G."/>
            <person name="Martin F.M."/>
        </authorList>
    </citation>
    <scope>NUCLEOTIDE SEQUENCE</scope>
    <source>
        <strain evidence="2">Prilba</strain>
    </source>
</reference>
<evidence type="ECO:0000313" key="3">
    <source>
        <dbReference type="Proteomes" id="UP000759537"/>
    </source>
</evidence>
<dbReference type="InterPro" id="IPR011333">
    <property type="entry name" value="SKP1/BTB/POZ_sf"/>
</dbReference>
<proteinExistence type="predicted"/>
<accession>A0A9P5K063</accession>
<protein>
    <recommendedName>
        <fullName evidence="1">BTB domain-containing protein</fullName>
    </recommendedName>
</protein>
<dbReference type="SUPFAM" id="SSF54695">
    <property type="entry name" value="POZ domain"/>
    <property type="match status" value="1"/>
</dbReference>
<dbReference type="CDD" id="cd18186">
    <property type="entry name" value="BTB_POZ_ZBTB_KLHL-like"/>
    <property type="match status" value="1"/>
</dbReference>
<dbReference type="PROSITE" id="PS50097">
    <property type="entry name" value="BTB"/>
    <property type="match status" value="1"/>
</dbReference>
<name>A0A9P5K063_9AGAM</name>
<dbReference type="OrthoDB" id="3357985at2759"/>
<dbReference type="SMART" id="SM00225">
    <property type="entry name" value="BTB"/>
    <property type="match status" value="1"/>
</dbReference>
<evidence type="ECO:0000259" key="1">
    <source>
        <dbReference type="PROSITE" id="PS50097"/>
    </source>
</evidence>
<sequence length="325" mass="36416">MISKHLQAGSALSLVYEREDPQAQINLNPTTSPETFDVPDANIIIRSSDLVKFRVHKSVLALASPFFRDLVSLPQPSDSESVDGLPVVEVPEDSELLNSLVSFLYPVRAVIPNSYEKVLYLLAACQKYEMVSVQSSIRAKVKCGEFPAPRGTESFPAYAIASISWLIPEMESAARQTLDHPMTFKALGKGLRLFEGWALRDLASFRSRCRDSLITCLDSFLEVRPPGPSSIWIGCPEALSRASRDYRQNPILPKWLSQFLLRNQNYLELETFTCSLDIHSTIRAEYLAAFQSHGSCHFCSAVHMNHGLTFCVELENKLTQAYHKS</sequence>
<dbReference type="Proteomes" id="UP000759537">
    <property type="component" value="Unassembled WGS sequence"/>
</dbReference>
<dbReference type="EMBL" id="WHVB01000020">
    <property type="protein sequence ID" value="KAF8472333.1"/>
    <property type="molecule type" value="Genomic_DNA"/>
</dbReference>
<reference evidence="2" key="2">
    <citation type="journal article" date="2020" name="Nat. Commun.">
        <title>Large-scale genome sequencing of mycorrhizal fungi provides insights into the early evolution of symbiotic traits.</title>
        <authorList>
            <person name="Miyauchi S."/>
            <person name="Kiss E."/>
            <person name="Kuo A."/>
            <person name="Drula E."/>
            <person name="Kohler A."/>
            <person name="Sanchez-Garcia M."/>
            <person name="Morin E."/>
            <person name="Andreopoulos B."/>
            <person name="Barry K.W."/>
            <person name="Bonito G."/>
            <person name="Buee M."/>
            <person name="Carver A."/>
            <person name="Chen C."/>
            <person name="Cichocki N."/>
            <person name="Clum A."/>
            <person name="Culley D."/>
            <person name="Crous P.W."/>
            <person name="Fauchery L."/>
            <person name="Girlanda M."/>
            <person name="Hayes R.D."/>
            <person name="Keri Z."/>
            <person name="LaButti K."/>
            <person name="Lipzen A."/>
            <person name="Lombard V."/>
            <person name="Magnuson J."/>
            <person name="Maillard F."/>
            <person name="Murat C."/>
            <person name="Nolan M."/>
            <person name="Ohm R.A."/>
            <person name="Pangilinan J."/>
            <person name="Pereira M.F."/>
            <person name="Perotto S."/>
            <person name="Peter M."/>
            <person name="Pfister S."/>
            <person name="Riley R."/>
            <person name="Sitrit Y."/>
            <person name="Stielow J.B."/>
            <person name="Szollosi G."/>
            <person name="Zifcakova L."/>
            <person name="Stursova M."/>
            <person name="Spatafora J.W."/>
            <person name="Tedersoo L."/>
            <person name="Vaario L.M."/>
            <person name="Yamada A."/>
            <person name="Yan M."/>
            <person name="Wang P."/>
            <person name="Xu J."/>
            <person name="Bruns T."/>
            <person name="Baldrian P."/>
            <person name="Vilgalys R."/>
            <person name="Dunand C."/>
            <person name="Henrissat B."/>
            <person name="Grigoriev I.V."/>
            <person name="Hibbett D."/>
            <person name="Nagy L.G."/>
            <person name="Martin F.M."/>
        </authorList>
    </citation>
    <scope>NUCLEOTIDE SEQUENCE</scope>
    <source>
        <strain evidence="2">Prilba</strain>
    </source>
</reference>
<comment type="caution">
    <text evidence="2">The sequence shown here is derived from an EMBL/GenBank/DDBJ whole genome shotgun (WGS) entry which is preliminary data.</text>
</comment>
<dbReference type="InterPro" id="IPR000210">
    <property type="entry name" value="BTB/POZ_dom"/>
</dbReference>
<keyword evidence="3" id="KW-1185">Reference proteome</keyword>
<gene>
    <name evidence="2" type="ORF">DFH94DRAFT_186022</name>
</gene>